<name>A0ACD1H495_9EURO</name>
<keyword evidence="2" id="KW-1185">Reference proteome</keyword>
<proteinExistence type="predicted"/>
<reference evidence="1" key="1">
    <citation type="submission" date="2018-02" db="EMBL/GenBank/DDBJ databases">
        <title>The genomes of Aspergillus section Nigri reveals drivers in fungal speciation.</title>
        <authorList>
            <consortium name="DOE Joint Genome Institute"/>
            <person name="Vesth T.C."/>
            <person name="Nybo J."/>
            <person name="Theobald S."/>
            <person name="Brandl J."/>
            <person name="Frisvad J.C."/>
            <person name="Nielsen K.F."/>
            <person name="Lyhne E.K."/>
            <person name="Kogle M.E."/>
            <person name="Kuo A."/>
            <person name="Riley R."/>
            <person name="Clum A."/>
            <person name="Nolan M."/>
            <person name="Lipzen A."/>
            <person name="Salamov A."/>
            <person name="Henrissat B."/>
            <person name="Wiebenga A."/>
            <person name="De vries R.P."/>
            <person name="Grigoriev I.V."/>
            <person name="Mortensen U.H."/>
            <person name="Andersen M.R."/>
            <person name="Baker S.E."/>
        </authorList>
    </citation>
    <scope>NUCLEOTIDE SEQUENCE</scope>
    <source>
        <strain evidence="1">CBS 121060</strain>
    </source>
</reference>
<sequence>WESVIMSLYQVLIGGGPAVLVWGYILAAIGAICVSFAFAEYASIWPSPAGQAHWSVALTPPRFKKMVGFQTAWILLWMNILGNIAAIYSMTMCIQSLIYIGNYDYALPRWHAYLIFILVAVASWVVNCFFPDLLHQITIAGLVFHILGFFVIIITLLVTTKNKNSARMVFLTIEDHTGYNNNFAAFCVGMLPAAFGFLSLDVTVRFSEEVPDPEVNVPKSIFWGILATTAIGLPFVLAIAFCMGDPNELLMSPIVNLNPLALITLNSTGSNAAAMCLSATLIIVAFTAAIDGTAAVVRIIMALGRDDAIPYGSQFAKLHPKYNSPFNACHLALFLQVFIAVLYVGNSTAYYGVASGVVAMQVLSYILPIFLNLLYGKKLGIVYGPWSMGNSRYLVNTLAVLIYVFLFVIMQLPTTLPVSATNMNYACLLLGGSTLLTTLLYSCWGRKKYFGPRAIIEASTWE</sequence>
<organism evidence="1 2">
    <name type="scientific">Aspergillus aculeatinus CBS 121060</name>
    <dbReference type="NCBI Taxonomy" id="1448322"/>
    <lineage>
        <taxon>Eukaryota</taxon>
        <taxon>Fungi</taxon>
        <taxon>Dikarya</taxon>
        <taxon>Ascomycota</taxon>
        <taxon>Pezizomycotina</taxon>
        <taxon>Eurotiomycetes</taxon>
        <taxon>Eurotiomycetidae</taxon>
        <taxon>Eurotiales</taxon>
        <taxon>Aspergillaceae</taxon>
        <taxon>Aspergillus</taxon>
        <taxon>Aspergillus subgen. Circumdati</taxon>
    </lineage>
</organism>
<protein>
    <submittedName>
        <fullName evidence="1">Amino acid transporter</fullName>
    </submittedName>
</protein>
<evidence type="ECO:0000313" key="2">
    <source>
        <dbReference type="Proteomes" id="UP000249661"/>
    </source>
</evidence>
<accession>A0ACD1H495</accession>
<dbReference type="Proteomes" id="UP000249661">
    <property type="component" value="Unassembled WGS sequence"/>
</dbReference>
<feature type="non-terminal residue" evidence="1">
    <location>
        <position position="1"/>
    </location>
</feature>
<evidence type="ECO:0000313" key="1">
    <source>
        <dbReference type="EMBL" id="RAH68324.1"/>
    </source>
</evidence>
<gene>
    <name evidence="1" type="ORF">BO66DRAFT_455418</name>
</gene>
<dbReference type="EMBL" id="KZ824967">
    <property type="protein sequence ID" value="RAH68324.1"/>
    <property type="molecule type" value="Genomic_DNA"/>
</dbReference>